<gene>
    <name evidence="1" type="ORF">ACJMK2_011750</name>
</gene>
<comment type="caution">
    <text evidence="1">The sequence shown here is derived from an EMBL/GenBank/DDBJ whole genome shotgun (WGS) entry which is preliminary data.</text>
</comment>
<dbReference type="Proteomes" id="UP001634394">
    <property type="component" value="Unassembled WGS sequence"/>
</dbReference>
<name>A0ABD3V792_SINWO</name>
<organism evidence="1 2">
    <name type="scientific">Sinanodonta woodiana</name>
    <name type="common">Chinese pond mussel</name>
    <name type="synonym">Anodonta woodiana</name>
    <dbReference type="NCBI Taxonomy" id="1069815"/>
    <lineage>
        <taxon>Eukaryota</taxon>
        <taxon>Metazoa</taxon>
        <taxon>Spiralia</taxon>
        <taxon>Lophotrochozoa</taxon>
        <taxon>Mollusca</taxon>
        <taxon>Bivalvia</taxon>
        <taxon>Autobranchia</taxon>
        <taxon>Heteroconchia</taxon>
        <taxon>Palaeoheterodonta</taxon>
        <taxon>Unionida</taxon>
        <taxon>Unionoidea</taxon>
        <taxon>Unionidae</taxon>
        <taxon>Unioninae</taxon>
        <taxon>Sinanodonta</taxon>
    </lineage>
</organism>
<dbReference type="AlphaFoldDB" id="A0ABD3V792"/>
<proteinExistence type="predicted"/>
<evidence type="ECO:0000313" key="2">
    <source>
        <dbReference type="Proteomes" id="UP001634394"/>
    </source>
</evidence>
<dbReference type="EMBL" id="JBJQND010000013">
    <property type="protein sequence ID" value="KAL3857051.1"/>
    <property type="molecule type" value="Genomic_DNA"/>
</dbReference>
<accession>A0ABD3V792</accession>
<protein>
    <submittedName>
        <fullName evidence="1">Uncharacterized protein</fullName>
    </submittedName>
</protein>
<keyword evidence="2" id="KW-1185">Reference proteome</keyword>
<sequence length="85" mass="9930">MEEEFEQHNVNIKEDTQRGEVYIKLPLPDDVWDEVRDHIKLNPTKYAQYFNKTRSGLEFKLDVISKELFGGDIGLDPETSSLDML</sequence>
<reference evidence="1 2" key="1">
    <citation type="submission" date="2024-11" db="EMBL/GenBank/DDBJ databases">
        <title>Chromosome-level genome assembly of the freshwater bivalve Anodonta woodiana.</title>
        <authorList>
            <person name="Chen X."/>
        </authorList>
    </citation>
    <scope>NUCLEOTIDE SEQUENCE [LARGE SCALE GENOMIC DNA]</scope>
    <source>
        <strain evidence="1">MN2024</strain>
        <tissue evidence="1">Gills</tissue>
    </source>
</reference>
<evidence type="ECO:0000313" key="1">
    <source>
        <dbReference type="EMBL" id="KAL3857051.1"/>
    </source>
</evidence>